<gene>
    <name evidence="1" type="ORF">IFM89_033863</name>
</gene>
<protein>
    <submittedName>
        <fullName evidence="1">Uncharacterized protein</fullName>
    </submittedName>
</protein>
<accession>A0A835H2B9</accession>
<organism evidence="1 2">
    <name type="scientific">Coptis chinensis</name>
    <dbReference type="NCBI Taxonomy" id="261450"/>
    <lineage>
        <taxon>Eukaryota</taxon>
        <taxon>Viridiplantae</taxon>
        <taxon>Streptophyta</taxon>
        <taxon>Embryophyta</taxon>
        <taxon>Tracheophyta</taxon>
        <taxon>Spermatophyta</taxon>
        <taxon>Magnoliopsida</taxon>
        <taxon>Ranunculales</taxon>
        <taxon>Ranunculaceae</taxon>
        <taxon>Coptidoideae</taxon>
        <taxon>Coptis</taxon>
    </lineage>
</organism>
<proteinExistence type="predicted"/>
<dbReference type="PANTHER" id="PTHR43329">
    <property type="entry name" value="EPOXIDE HYDROLASE"/>
    <property type="match status" value="1"/>
</dbReference>
<dbReference type="InterPro" id="IPR029058">
    <property type="entry name" value="AB_hydrolase_fold"/>
</dbReference>
<dbReference type="EMBL" id="JADFTS010000009">
    <property type="protein sequence ID" value="KAF9590337.1"/>
    <property type="molecule type" value="Genomic_DNA"/>
</dbReference>
<reference evidence="1 2" key="1">
    <citation type="submission" date="2020-10" db="EMBL/GenBank/DDBJ databases">
        <title>The Coptis chinensis genome and diversification of protoberbering-type alkaloids.</title>
        <authorList>
            <person name="Wang B."/>
            <person name="Shu S."/>
            <person name="Song C."/>
            <person name="Liu Y."/>
        </authorList>
    </citation>
    <scope>NUCLEOTIDE SEQUENCE [LARGE SCALE GENOMIC DNA]</scope>
    <source>
        <strain evidence="1">HL-2020</strain>
        <tissue evidence="1">Leaf</tissue>
    </source>
</reference>
<evidence type="ECO:0000313" key="2">
    <source>
        <dbReference type="Proteomes" id="UP000631114"/>
    </source>
</evidence>
<dbReference type="Proteomes" id="UP000631114">
    <property type="component" value="Unassembled WGS sequence"/>
</dbReference>
<keyword evidence="2" id="KW-1185">Reference proteome</keyword>
<sequence length="274" mass="32000">MLQFFKASMVMGIEQAIGFPVSKDFGVKTAYHYALLHPERVMGVITLGLPFVLPDQEIMDLVDPSTPLPSWFTEEDLANYATLTWLEGYGTTDMKVNLPTLHIQGEQDYVYKYPRMVEYMKGQVKVYVLDLEITFIPDRSHFVQEQFPEQVDELIILFMEKHIFNKNRVPPIVMVRSVRDSNWITVFSVGVCSNEAYGTCKLHEMRILIVYQKLHGSCIFQFQINIEFYILYPVTDPDVETDPKPFDRDRLAITYPFRDRNPRSLYTHFRSNCP</sequence>
<dbReference type="AlphaFoldDB" id="A0A835H2B9"/>
<comment type="caution">
    <text evidence="1">The sequence shown here is derived from an EMBL/GenBank/DDBJ whole genome shotgun (WGS) entry which is preliminary data.</text>
</comment>
<dbReference type="Gene3D" id="3.40.50.1820">
    <property type="entry name" value="alpha/beta hydrolase"/>
    <property type="match status" value="1"/>
</dbReference>
<dbReference type="SUPFAM" id="SSF53474">
    <property type="entry name" value="alpha/beta-Hydrolases"/>
    <property type="match status" value="1"/>
</dbReference>
<dbReference type="OrthoDB" id="408373at2759"/>
<name>A0A835H2B9_9MAGN</name>
<evidence type="ECO:0000313" key="1">
    <source>
        <dbReference type="EMBL" id="KAF9590337.1"/>
    </source>
</evidence>